<protein>
    <submittedName>
        <fullName evidence="5">Heme-based aerotactic transducer HemAT</fullName>
    </submittedName>
</protein>
<keyword evidence="6" id="KW-1185">Reference proteome</keyword>
<dbReference type="SUPFAM" id="SSF58104">
    <property type="entry name" value="Methyl-accepting chemotaxis protein (MCP) signaling domain"/>
    <property type="match status" value="1"/>
</dbReference>
<evidence type="ECO:0000259" key="4">
    <source>
        <dbReference type="PROSITE" id="PS50111"/>
    </source>
</evidence>
<dbReference type="SMART" id="SM00283">
    <property type="entry name" value="MA"/>
    <property type="match status" value="1"/>
</dbReference>
<dbReference type="HOGENOM" id="CLU_000445_21_4_9"/>
<evidence type="ECO:0000313" key="6">
    <source>
        <dbReference type="Proteomes" id="UP000005850"/>
    </source>
</evidence>
<keyword evidence="3" id="KW-0175">Coiled coil</keyword>
<dbReference type="InterPro" id="IPR004089">
    <property type="entry name" value="MCPsignal_dom"/>
</dbReference>
<name>A0A075R2Y1_BRELA</name>
<dbReference type="InterPro" id="IPR012292">
    <property type="entry name" value="Globin/Proto"/>
</dbReference>
<feature type="domain" description="Methyl-accepting transducer" evidence="4">
    <location>
        <begin position="221"/>
        <end position="434"/>
    </location>
</feature>
<reference evidence="5 6" key="1">
    <citation type="journal article" date="2011" name="J. Bacteriol.">
        <title>Genome sequence of Brevibacillus laterosporus LMG 15441, a pathogen of invertebrates.</title>
        <authorList>
            <person name="Djukic M."/>
            <person name="Poehlein A."/>
            <person name="Thurmer A."/>
            <person name="Daniel R."/>
        </authorList>
    </citation>
    <scope>NUCLEOTIDE SEQUENCE [LARGE SCALE GENOMIC DNA]</scope>
    <source>
        <strain evidence="5 6">LMG 15441</strain>
    </source>
</reference>
<dbReference type="PANTHER" id="PTHR32089:SF112">
    <property type="entry name" value="LYSOZYME-LIKE PROTEIN-RELATED"/>
    <property type="match status" value="1"/>
</dbReference>
<accession>A0A075R2Y1</accession>
<dbReference type="GO" id="GO:0016020">
    <property type="term" value="C:membrane"/>
    <property type="evidence" value="ECO:0007669"/>
    <property type="project" value="InterPro"/>
</dbReference>
<evidence type="ECO:0000313" key="5">
    <source>
        <dbReference type="EMBL" id="AIG26902.1"/>
    </source>
</evidence>
<dbReference type="eggNOG" id="COG0840">
    <property type="taxonomic scope" value="Bacteria"/>
</dbReference>
<dbReference type="SUPFAM" id="SSF46458">
    <property type="entry name" value="Globin-like"/>
    <property type="match status" value="1"/>
</dbReference>
<dbReference type="GO" id="GO:0020037">
    <property type="term" value="F:heme binding"/>
    <property type="evidence" value="ECO:0007669"/>
    <property type="project" value="InterPro"/>
</dbReference>
<evidence type="ECO:0000256" key="1">
    <source>
        <dbReference type="ARBA" id="ARBA00023224"/>
    </source>
</evidence>
<dbReference type="EMBL" id="CP007806">
    <property type="protein sequence ID" value="AIG26902.1"/>
    <property type="molecule type" value="Genomic_DNA"/>
</dbReference>
<dbReference type="Gene3D" id="1.10.287.950">
    <property type="entry name" value="Methyl-accepting chemotaxis protein"/>
    <property type="match status" value="1"/>
</dbReference>
<evidence type="ECO:0000256" key="2">
    <source>
        <dbReference type="PROSITE-ProRule" id="PRU00284"/>
    </source>
</evidence>
<gene>
    <name evidence="5" type="primary">hemAT_2</name>
    <name evidence="5" type="ORF">BRLA_c025830</name>
</gene>
<dbReference type="Proteomes" id="UP000005850">
    <property type="component" value="Chromosome"/>
</dbReference>
<dbReference type="GO" id="GO:0019825">
    <property type="term" value="F:oxygen binding"/>
    <property type="evidence" value="ECO:0007669"/>
    <property type="project" value="InterPro"/>
</dbReference>
<dbReference type="PANTHER" id="PTHR32089">
    <property type="entry name" value="METHYL-ACCEPTING CHEMOTAXIS PROTEIN MCPB"/>
    <property type="match status" value="1"/>
</dbReference>
<proteinExistence type="predicted"/>
<dbReference type="InterPro" id="IPR039379">
    <property type="entry name" value="Protoglobin_sensor_dom"/>
</dbReference>
<feature type="coiled-coil region" evidence="3">
    <location>
        <begin position="255"/>
        <end position="299"/>
    </location>
</feature>
<dbReference type="InterPro" id="IPR009050">
    <property type="entry name" value="Globin-like_sf"/>
</dbReference>
<dbReference type="CDD" id="cd01068">
    <property type="entry name" value="globin_sensor"/>
    <property type="match status" value="1"/>
</dbReference>
<dbReference type="Gene3D" id="1.10.490.10">
    <property type="entry name" value="Globins"/>
    <property type="match status" value="1"/>
</dbReference>
<dbReference type="AlphaFoldDB" id="A0A075R2Y1"/>
<dbReference type="Pfam" id="PF00015">
    <property type="entry name" value="MCPsignal"/>
    <property type="match status" value="1"/>
</dbReference>
<dbReference type="KEGG" id="blr:BRLA_c025830"/>
<sequence length="446" mass="51019">MGKSFLFSNWFRTKIEESPQTKMFKKQIASSQVSMNIKHSEIETQMNMIRLSQEDLKIAKALQPMIATHIHEIAKTFYKTILSVPHLKQILTKHSTVERLAKSLELHLMDMFDGHIDDVFLQKRFKVAEVHVRIGLEPKWYIAAFQNVQEHVLRIIFEQILDKKQLLEASSVISKMFNFEQQVVIEAYEKENKRREQEYRGREQIQTKMADISLMLASLSQQTTTSVEQLISSGQDMNIAVQHSADKSKETLQLASEGQQRMKELESRIRDINNGMNDMEELIEKLNHSSNEIQKIVNLVQQIAEQTNLLALNSAIEAARAGEHGRGFSVVSQEVRKLSEQTRQSVQDVSSLIAQSSQFMQEVVSSIRHIQLLVNKGQKESDQTEAALNQIVISMQTSITEIDRATAKMAQFIEDVEMIGNSTHKVSESAQSLNQLQEALEQQGRR</sequence>
<dbReference type="Pfam" id="PF11563">
    <property type="entry name" value="Protoglobin"/>
    <property type="match status" value="1"/>
</dbReference>
<evidence type="ECO:0000256" key="3">
    <source>
        <dbReference type="SAM" id="Coils"/>
    </source>
</evidence>
<dbReference type="RefSeq" id="WP_003336291.1">
    <property type="nucleotide sequence ID" value="NZ_CP007806.1"/>
</dbReference>
<dbReference type="PROSITE" id="PS50111">
    <property type="entry name" value="CHEMOTAXIS_TRANSDUC_2"/>
    <property type="match status" value="1"/>
</dbReference>
<organism evidence="5 6">
    <name type="scientific">Brevibacillus laterosporus LMG 15441</name>
    <dbReference type="NCBI Taxonomy" id="1042163"/>
    <lineage>
        <taxon>Bacteria</taxon>
        <taxon>Bacillati</taxon>
        <taxon>Bacillota</taxon>
        <taxon>Bacilli</taxon>
        <taxon>Bacillales</taxon>
        <taxon>Paenibacillaceae</taxon>
        <taxon>Brevibacillus</taxon>
    </lineage>
</organism>
<dbReference type="GO" id="GO:0007165">
    <property type="term" value="P:signal transduction"/>
    <property type="evidence" value="ECO:0007669"/>
    <property type="project" value="UniProtKB-KW"/>
</dbReference>
<dbReference type="STRING" id="1042163.BRLA_c025830"/>
<dbReference type="InterPro" id="IPR044398">
    <property type="entry name" value="Globin-sensor_dom"/>
</dbReference>
<keyword evidence="1 2" id="KW-0807">Transducer</keyword>